<gene>
    <name evidence="1" type="ORF">CPB83DRAFT_890142</name>
</gene>
<accession>A0A9P6JVQ7</accession>
<reference evidence="1" key="1">
    <citation type="submission" date="2020-11" db="EMBL/GenBank/DDBJ databases">
        <authorList>
            <consortium name="DOE Joint Genome Institute"/>
            <person name="Ahrendt S."/>
            <person name="Riley R."/>
            <person name="Andreopoulos W."/>
            <person name="Labutti K."/>
            <person name="Pangilinan J."/>
            <person name="Ruiz-Duenas F.J."/>
            <person name="Barrasa J.M."/>
            <person name="Sanchez-Garcia M."/>
            <person name="Camarero S."/>
            <person name="Miyauchi S."/>
            <person name="Serrano A."/>
            <person name="Linde D."/>
            <person name="Babiker R."/>
            <person name="Drula E."/>
            <person name="Ayuso-Fernandez I."/>
            <person name="Pacheco R."/>
            <person name="Padilla G."/>
            <person name="Ferreira P."/>
            <person name="Barriuso J."/>
            <person name="Kellner H."/>
            <person name="Castanera R."/>
            <person name="Alfaro M."/>
            <person name="Ramirez L."/>
            <person name="Pisabarro A.G."/>
            <person name="Kuo A."/>
            <person name="Tritt A."/>
            <person name="Lipzen A."/>
            <person name="He G."/>
            <person name="Yan M."/>
            <person name="Ng V."/>
            <person name="Cullen D."/>
            <person name="Martin F."/>
            <person name="Rosso M.-N."/>
            <person name="Henrissat B."/>
            <person name="Hibbett D."/>
            <person name="Martinez A.T."/>
            <person name="Grigoriev I.V."/>
        </authorList>
    </citation>
    <scope>NUCLEOTIDE SEQUENCE</scope>
    <source>
        <strain evidence="1">CBS 506.95</strain>
    </source>
</reference>
<dbReference type="EMBL" id="MU157828">
    <property type="protein sequence ID" value="KAF9533675.1"/>
    <property type="molecule type" value="Genomic_DNA"/>
</dbReference>
<keyword evidence="2" id="KW-1185">Reference proteome</keyword>
<proteinExistence type="predicted"/>
<dbReference type="Proteomes" id="UP000807306">
    <property type="component" value="Unassembled WGS sequence"/>
</dbReference>
<organism evidence="1 2">
    <name type="scientific">Crepidotus variabilis</name>
    <dbReference type="NCBI Taxonomy" id="179855"/>
    <lineage>
        <taxon>Eukaryota</taxon>
        <taxon>Fungi</taxon>
        <taxon>Dikarya</taxon>
        <taxon>Basidiomycota</taxon>
        <taxon>Agaricomycotina</taxon>
        <taxon>Agaricomycetes</taxon>
        <taxon>Agaricomycetidae</taxon>
        <taxon>Agaricales</taxon>
        <taxon>Agaricineae</taxon>
        <taxon>Crepidotaceae</taxon>
        <taxon>Crepidotus</taxon>
    </lineage>
</organism>
<sequence length="228" mass="26201">MMKAIEASDKRLNRTKLISARKPSAKDALSNLFKSTSYGPSAQDPYGIKHLPSSSSPVDVNVIRFGMPMSRLLWNQVPPFITPIQRRTVPTLSFTLREQRRWNIDEVGEEEPDALDTSKGIKCPAMCRRVRVKRNSLINPGIWVSQDTSAQYHNWSRRFFCPISFRSSPVGHLSTLERKLKIQILVEYIKIRLTHGLSLEEQRIRHRLRLGAQMQVLKGWSTSSYLNL</sequence>
<dbReference type="AlphaFoldDB" id="A0A9P6JVQ7"/>
<comment type="caution">
    <text evidence="1">The sequence shown here is derived from an EMBL/GenBank/DDBJ whole genome shotgun (WGS) entry which is preliminary data.</text>
</comment>
<evidence type="ECO:0000313" key="1">
    <source>
        <dbReference type="EMBL" id="KAF9533675.1"/>
    </source>
</evidence>
<protein>
    <submittedName>
        <fullName evidence="1">Uncharacterized protein</fullName>
    </submittedName>
</protein>
<name>A0A9P6JVQ7_9AGAR</name>
<evidence type="ECO:0000313" key="2">
    <source>
        <dbReference type="Proteomes" id="UP000807306"/>
    </source>
</evidence>